<dbReference type="EMBL" id="AP019860">
    <property type="protein sequence ID" value="BBM81829.1"/>
    <property type="molecule type" value="Genomic_DNA"/>
</dbReference>
<evidence type="ECO:0000256" key="4">
    <source>
        <dbReference type="ARBA" id="ARBA00022741"/>
    </source>
</evidence>
<comment type="similarity">
    <text evidence="1 12">Belongs to the helicase family. DnaB subfamily.</text>
</comment>
<proteinExistence type="inferred from homology"/>
<dbReference type="GO" id="GO:0005829">
    <property type="term" value="C:cytosol"/>
    <property type="evidence" value="ECO:0007669"/>
    <property type="project" value="TreeGrafter"/>
</dbReference>
<evidence type="ECO:0000259" key="13">
    <source>
        <dbReference type="PROSITE" id="PS51199"/>
    </source>
</evidence>
<dbReference type="GO" id="GO:0016887">
    <property type="term" value="F:ATP hydrolysis activity"/>
    <property type="evidence" value="ECO:0007669"/>
    <property type="project" value="RHEA"/>
</dbReference>
<dbReference type="Gene3D" id="1.10.860.10">
    <property type="entry name" value="DNAb Helicase, Chain A"/>
    <property type="match status" value="1"/>
</dbReference>
<evidence type="ECO:0000256" key="5">
    <source>
        <dbReference type="ARBA" id="ARBA00022801"/>
    </source>
</evidence>
<gene>
    <name evidence="14" type="ORF">UABAM_00168</name>
</gene>
<dbReference type="InterPro" id="IPR016136">
    <property type="entry name" value="DNA_helicase_N/primase_C"/>
</dbReference>
<organism evidence="14 15">
    <name type="scientific">Uabimicrobium amorphum</name>
    <dbReference type="NCBI Taxonomy" id="2596890"/>
    <lineage>
        <taxon>Bacteria</taxon>
        <taxon>Pseudomonadati</taxon>
        <taxon>Planctomycetota</taxon>
        <taxon>Candidatus Uabimicrobiia</taxon>
        <taxon>Candidatus Uabimicrobiales</taxon>
        <taxon>Candidatus Uabimicrobiaceae</taxon>
        <taxon>Candidatus Uabimicrobium</taxon>
    </lineage>
</organism>
<evidence type="ECO:0000256" key="11">
    <source>
        <dbReference type="NCBIfam" id="TIGR00665"/>
    </source>
</evidence>
<dbReference type="Gene3D" id="3.40.50.300">
    <property type="entry name" value="P-loop containing nucleotide triphosphate hydrolases"/>
    <property type="match status" value="1"/>
</dbReference>
<evidence type="ECO:0000256" key="10">
    <source>
        <dbReference type="ARBA" id="ARBA00048954"/>
    </source>
</evidence>
<dbReference type="InterPro" id="IPR007693">
    <property type="entry name" value="DNA_helicase_DnaB-like_N"/>
</dbReference>
<dbReference type="GO" id="GO:0043139">
    <property type="term" value="F:5'-3' DNA helicase activity"/>
    <property type="evidence" value="ECO:0007669"/>
    <property type="project" value="UniProtKB-EC"/>
</dbReference>
<accession>A0A5S9IHC4</accession>
<keyword evidence="15" id="KW-1185">Reference proteome</keyword>
<dbReference type="GO" id="GO:0005524">
    <property type="term" value="F:ATP binding"/>
    <property type="evidence" value="ECO:0007669"/>
    <property type="project" value="UniProtKB-UniRule"/>
</dbReference>
<keyword evidence="8 12" id="KW-0238">DNA-binding</keyword>
<reference evidence="14 15" key="1">
    <citation type="submission" date="2019-08" db="EMBL/GenBank/DDBJ databases">
        <title>Complete genome sequence of Candidatus Uab amorphum.</title>
        <authorList>
            <person name="Shiratori T."/>
            <person name="Suzuki S."/>
            <person name="Kakizawa Y."/>
            <person name="Ishida K."/>
        </authorList>
    </citation>
    <scope>NUCLEOTIDE SEQUENCE [LARGE SCALE GENOMIC DNA]</scope>
    <source>
        <strain evidence="14 15">SRT547</strain>
    </source>
</reference>
<dbReference type="PANTHER" id="PTHR30153">
    <property type="entry name" value="REPLICATIVE DNA HELICASE DNAB"/>
    <property type="match status" value="1"/>
</dbReference>
<evidence type="ECO:0000256" key="7">
    <source>
        <dbReference type="ARBA" id="ARBA00022840"/>
    </source>
</evidence>
<dbReference type="GO" id="GO:0003677">
    <property type="term" value="F:DNA binding"/>
    <property type="evidence" value="ECO:0007669"/>
    <property type="project" value="UniProtKB-UniRule"/>
</dbReference>
<keyword evidence="5 12" id="KW-0378">Hydrolase</keyword>
<dbReference type="InterPro" id="IPR007692">
    <property type="entry name" value="DNA_helicase_DnaB"/>
</dbReference>
<dbReference type="SUPFAM" id="SSF52540">
    <property type="entry name" value="P-loop containing nucleoside triphosphate hydrolases"/>
    <property type="match status" value="1"/>
</dbReference>
<keyword evidence="3 12" id="KW-0235">DNA replication</keyword>
<dbReference type="KEGG" id="uam:UABAM_00168"/>
<sequence>MNKTINDPNSPHSIAAEFGVLGSMLIEEEIAGEVIQLLNKSCFLVPANQVIFEVMTHLYDNNKPLDVIVLQEELRSRGLLDQIGGSEYLFSLVEGVPSAGNVEHYAHVVRDKSILRQLMAAADEIGTLTRSGNMDTEELLDRAEQLIYEVTQKKAVNEPEHIYNLLLNIFADIENSNHSPGLSSGFPDLDNLLSGLKGSTLNILAARPSMGKTSFALNIADNVGVRQSEGVLIFSIEMSKDQLARNMVCARARISPHKLSYGVDEKEYKILTTDASVFAQAPIFIDDTPAISIREIQAKARRFKTKNDIKLIIIDYLQLIEGPKEKKENRQQEISFISRKLKEVARELDIPIIALSQLNRSVDARDDHRPRMSDLRESGALEQDADSILFLYRDEYYNKETTEPGISEVIVAKNRTGPTGSVKLRFIKEYMKFMGISYQKPT</sequence>
<dbReference type="Pfam" id="PF03796">
    <property type="entry name" value="DnaB_C"/>
    <property type="match status" value="1"/>
</dbReference>
<dbReference type="SUPFAM" id="SSF48024">
    <property type="entry name" value="N-terminal domain of DnaB helicase"/>
    <property type="match status" value="1"/>
</dbReference>
<dbReference type="Proteomes" id="UP000326354">
    <property type="component" value="Chromosome"/>
</dbReference>
<evidence type="ECO:0000256" key="1">
    <source>
        <dbReference type="ARBA" id="ARBA00008428"/>
    </source>
</evidence>
<dbReference type="InterPro" id="IPR007694">
    <property type="entry name" value="DNA_helicase_DnaB-like_C"/>
</dbReference>
<keyword evidence="9" id="KW-0413">Isomerase</keyword>
<dbReference type="RefSeq" id="WP_151966095.1">
    <property type="nucleotide sequence ID" value="NZ_AP019860.1"/>
</dbReference>
<evidence type="ECO:0000313" key="15">
    <source>
        <dbReference type="Proteomes" id="UP000326354"/>
    </source>
</evidence>
<evidence type="ECO:0000313" key="14">
    <source>
        <dbReference type="EMBL" id="BBM81829.1"/>
    </source>
</evidence>
<dbReference type="PROSITE" id="PS51199">
    <property type="entry name" value="SF4_HELICASE"/>
    <property type="match status" value="1"/>
</dbReference>
<evidence type="ECO:0000256" key="8">
    <source>
        <dbReference type="ARBA" id="ARBA00023125"/>
    </source>
</evidence>
<dbReference type="GO" id="GO:1990077">
    <property type="term" value="C:primosome complex"/>
    <property type="evidence" value="ECO:0007669"/>
    <property type="project" value="UniProtKB-UniRule"/>
</dbReference>
<feature type="domain" description="SF4 helicase" evidence="13">
    <location>
        <begin position="175"/>
        <end position="440"/>
    </location>
</feature>
<dbReference type="AlphaFoldDB" id="A0A5S9IHC4"/>
<dbReference type="Pfam" id="PF00772">
    <property type="entry name" value="DnaB"/>
    <property type="match status" value="1"/>
</dbReference>
<dbReference type="PANTHER" id="PTHR30153:SF2">
    <property type="entry name" value="REPLICATIVE DNA HELICASE"/>
    <property type="match status" value="1"/>
</dbReference>
<dbReference type="GO" id="GO:0006269">
    <property type="term" value="P:DNA replication, synthesis of primer"/>
    <property type="evidence" value="ECO:0007669"/>
    <property type="project" value="UniProtKB-UniRule"/>
</dbReference>
<keyword evidence="7 12" id="KW-0067">ATP-binding</keyword>
<evidence type="ECO:0000256" key="12">
    <source>
        <dbReference type="RuleBase" id="RU362085"/>
    </source>
</evidence>
<evidence type="ECO:0000256" key="6">
    <source>
        <dbReference type="ARBA" id="ARBA00022806"/>
    </source>
</evidence>
<evidence type="ECO:0000256" key="2">
    <source>
        <dbReference type="ARBA" id="ARBA00022515"/>
    </source>
</evidence>
<dbReference type="CDD" id="cd00984">
    <property type="entry name" value="DnaB_C"/>
    <property type="match status" value="1"/>
</dbReference>
<protein>
    <recommendedName>
        <fullName evidence="11 12">Replicative DNA helicase</fullName>
        <ecNumber evidence="11 12">5.6.2.3</ecNumber>
    </recommendedName>
</protein>
<comment type="catalytic activity">
    <reaction evidence="10 12">
        <text>ATP + H2O = ADP + phosphate + H(+)</text>
        <dbReference type="Rhea" id="RHEA:13065"/>
        <dbReference type="ChEBI" id="CHEBI:15377"/>
        <dbReference type="ChEBI" id="CHEBI:15378"/>
        <dbReference type="ChEBI" id="CHEBI:30616"/>
        <dbReference type="ChEBI" id="CHEBI:43474"/>
        <dbReference type="ChEBI" id="CHEBI:456216"/>
        <dbReference type="EC" id="5.6.2.3"/>
    </reaction>
</comment>
<dbReference type="EC" id="5.6.2.3" evidence="11 12"/>
<evidence type="ECO:0000256" key="9">
    <source>
        <dbReference type="ARBA" id="ARBA00023235"/>
    </source>
</evidence>
<keyword evidence="6 12" id="KW-0347">Helicase</keyword>
<name>A0A5S9IHC4_UABAM</name>
<dbReference type="InterPro" id="IPR027417">
    <property type="entry name" value="P-loop_NTPase"/>
</dbReference>
<evidence type="ECO:0000256" key="3">
    <source>
        <dbReference type="ARBA" id="ARBA00022705"/>
    </source>
</evidence>
<keyword evidence="2 12" id="KW-0639">Primosome</keyword>
<dbReference type="InterPro" id="IPR036185">
    <property type="entry name" value="DNA_heli_DnaB-like_N_sf"/>
</dbReference>
<dbReference type="NCBIfam" id="TIGR00665">
    <property type="entry name" value="DnaB"/>
    <property type="match status" value="1"/>
</dbReference>
<dbReference type="OrthoDB" id="9773982at2"/>
<keyword evidence="4 12" id="KW-0547">Nucleotide-binding</keyword>
<comment type="function">
    <text evidence="12">The main replicative DNA helicase, it participates in initiation and elongation during chromosome replication. Travels ahead of the DNA replisome, separating dsDNA into templates for DNA synthesis. A processive ATP-dependent 5'-3' DNA helicase it has DNA-dependent ATPase activity.</text>
</comment>